<dbReference type="EMBL" id="NMPM01000008">
    <property type="protein sequence ID" value="PAV27293.1"/>
    <property type="molecule type" value="Genomic_DNA"/>
</dbReference>
<comment type="caution">
    <text evidence="6">The sequence shown here is derived from an EMBL/GenBank/DDBJ whole genome shotgun (WGS) entry which is preliminary data.</text>
</comment>
<keyword evidence="3" id="KW-0443">Lipid metabolism</keyword>
<dbReference type="GO" id="GO:0010345">
    <property type="term" value="P:suberin biosynthetic process"/>
    <property type="evidence" value="ECO:0007669"/>
    <property type="project" value="TreeGrafter"/>
</dbReference>
<dbReference type="AlphaFoldDB" id="A0A2A2I8A8"/>
<reference evidence="6 7" key="1">
    <citation type="submission" date="2017-07" db="EMBL/GenBank/DDBJ databases">
        <title>Tamlnaduibacter salinus (Mi-7) genome sequencing.</title>
        <authorList>
            <person name="Verma A."/>
            <person name="Krishnamurthi S."/>
        </authorList>
    </citation>
    <scope>NUCLEOTIDE SEQUENCE [LARGE SCALE GENOMIC DNA]</scope>
    <source>
        <strain evidence="6 7">Mi-7</strain>
    </source>
</reference>
<comment type="similarity">
    <text evidence="1">Belongs to the fatty acyl-CoA reductase family.</text>
</comment>
<accession>A0A2A2I8A8</accession>
<dbReference type="PANTHER" id="PTHR11011">
    <property type="entry name" value="MALE STERILITY PROTEIN 2-RELATED"/>
    <property type="match status" value="1"/>
</dbReference>
<name>A0A2A2I8A8_9GAMM</name>
<evidence type="ECO:0000313" key="7">
    <source>
        <dbReference type="Proteomes" id="UP000218332"/>
    </source>
</evidence>
<feature type="domain" description="Thioester reductase (TE)" evidence="5">
    <location>
        <begin position="47"/>
        <end position="349"/>
    </location>
</feature>
<dbReference type="InterPro" id="IPR026055">
    <property type="entry name" value="FAR"/>
</dbReference>
<evidence type="ECO:0000256" key="3">
    <source>
        <dbReference type="ARBA" id="ARBA00023098"/>
    </source>
</evidence>
<dbReference type="CDD" id="cd05236">
    <property type="entry name" value="FAR-N_SDR_e"/>
    <property type="match status" value="1"/>
</dbReference>
<dbReference type="InterPro" id="IPR033640">
    <property type="entry name" value="FAR_C"/>
</dbReference>
<proteinExistence type="inferred from homology"/>
<dbReference type="Proteomes" id="UP000218332">
    <property type="component" value="Unassembled WGS sequence"/>
</dbReference>
<protein>
    <submittedName>
        <fullName evidence="6">Dehydrogenase</fullName>
    </submittedName>
</protein>
<dbReference type="InterPro" id="IPR036291">
    <property type="entry name" value="NAD(P)-bd_dom_sf"/>
</dbReference>
<dbReference type="Pfam" id="PF03015">
    <property type="entry name" value="Sterile"/>
    <property type="match status" value="1"/>
</dbReference>
<keyword evidence="7" id="KW-1185">Reference proteome</keyword>
<keyword evidence="2" id="KW-0444">Lipid biosynthesis</keyword>
<evidence type="ECO:0000256" key="1">
    <source>
        <dbReference type="ARBA" id="ARBA00005928"/>
    </source>
</evidence>
<sequence>MPRSGAVFKGSATSPCLGRSVIVSEEHPNSASHSRVLNALSGKQVLITGTTGFLGKVVLEKLIRSVPDIGGIHLLIRGTRHYPEARERFLEEIAASSVFERLRSEEPDRFEAFIDTRLHCVTGEITEPLFGLASHEFDALAAQLDAVINSAASVNFREELDKALAINTDCLGNICELSRRGGNLPVIQVSTCYVNGMNAGDAKEALVNPARSGMVQREDGTWDVDEVRHVLNDKIAELRHCYSGNVLAEKLVDLGIREANRYGWSDTYTFTKWMGEQVLMQALHRAPLTIVRPAIIESALAEPSPGWIEGVKVADAVILAYAREKVSLFPGRRAGIIDVIPADLVGNSIILSLAEAVSSPAEQRIYQCCSGATNPLRLGEMIDHVMTEARENHAAYDRLFYRQPTKPFIAVGRRLFDRVMGGVRLPLSLLDRVLKLAGSETELKALRNVRTTMELATIFGFYTAPDYVFHNDRLLELADRMGSRDQTLFPVDARLIDWPTYLRKIHLAGLNRFALSHRRLPRPTQRRKQNQRAA</sequence>
<dbReference type="CDD" id="cd09071">
    <property type="entry name" value="FAR_C"/>
    <property type="match status" value="1"/>
</dbReference>
<dbReference type="PANTHER" id="PTHR11011:SF45">
    <property type="entry name" value="FATTY ACYL-COA REDUCTASE CG8306-RELATED"/>
    <property type="match status" value="1"/>
</dbReference>
<gene>
    <name evidence="6" type="ORF">CF392_01525</name>
</gene>
<feature type="domain" description="Fatty acyl-CoA reductase C-terminal" evidence="4">
    <location>
        <begin position="425"/>
        <end position="515"/>
    </location>
</feature>
<evidence type="ECO:0000313" key="6">
    <source>
        <dbReference type="EMBL" id="PAV27293.1"/>
    </source>
</evidence>
<dbReference type="SUPFAM" id="SSF51735">
    <property type="entry name" value="NAD(P)-binding Rossmann-fold domains"/>
    <property type="match status" value="1"/>
</dbReference>
<dbReference type="GO" id="GO:0035336">
    <property type="term" value="P:long-chain fatty-acyl-CoA metabolic process"/>
    <property type="evidence" value="ECO:0007669"/>
    <property type="project" value="TreeGrafter"/>
</dbReference>
<dbReference type="Gene3D" id="3.40.50.720">
    <property type="entry name" value="NAD(P)-binding Rossmann-like Domain"/>
    <property type="match status" value="1"/>
</dbReference>
<organism evidence="6 7">
    <name type="scientific">Tamilnaduibacter salinus</name>
    <dbReference type="NCBI Taxonomy" id="1484056"/>
    <lineage>
        <taxon>Bacteria</taxon>
        <taxon>Pseudomonadati</taxon>
        <taxon>Pseudomonadota</taxon>
        <taxon>Gammaproteobacteria</taxon>
        <taxon>Pseudomonadales</taxon>
        <taxon>Marinobacteraceae</taxon>
        <taxon>Tamilnaduibacter</taxon>
    </lineage>
</organism>
<dbReference type="GO" id="GO:0080019">
    <property type="term" value="F:alcohol-forming very long-chain fatty acyl-CoA reductase activity"/>
    <property type="evidence" value="ECO:0007669"/>
    <property type="project" value="InterPro"/>
</dbReference>
<evidence type="ECO:0000259" key="4">
    <source>
        <dbReference type="Pfam" id="PF03015"/>
    </source>
</evidence>
<dbReference type="Pfam" id="PF07993">
    <property type="entry name" value="NAD_binding_4"/>
    <property type="match status" value="1"/>
</dbReference>
<evidence type="ECO:0000256" key="2">
    <source>
        <dbReference type="ARBA" id="ARBA00022516"/>
    </source>
</evidence>
<evidence type="ECO:0000259" key="5">
    <source>
        <dbReference type="Pfam" id="PF07993"/>
    </source>
</evidence>
<dbReference type="InterPro" id="IPR013120">
    <property type="entry name" value="FAR_NAD-bd"/>
</dbReference>